<dbReference type="RefSeq" id="WP_131749366.1">
    <property type="nucleotide sequence ID" value="NZ_CAACYI010000001.1"/>
</dbReference>
<reference evidence="10 11" key="1">
    <citation type="submission" date="2019-02" db="EMBL/GenBank/DDBJ databases">
        <authorList>
            <consortium name="Pathogen Informatics"/>
        </authorList>
    </citation>
    <scope>NUCLEOTIDE SEQUENCE [LARGE SCALE GENOMIC DNA]</scope>
    <source>
        <strain evidence="10 11">3012STDY7089603</strain>
    </source>
</reference>
<evidence type="ECO:0000313" key="10">
    <source>
        <dbReference type="EMBL" id="VFB16689.1"/>
    </source>
</evidence>
<evidence type="ECO:0000256" key="4">
    <source>
        <dbReference type="ARBA" id="ARBA00022723"/>
    </source>
</evidence>
<evidence type="ECO:0000256" key="3">
    <source>
        <dbReference type="ARBA" id="ARBA00022694"/>
    </source>
</evidence>
<dbReference type="SUPFAM" id="SSF46548">
    <property type="entry name" value="alpha-helical ferredoxin"/>
    <property type="match status" value="1"/>
</dbReference>
<dbReference type="AlphaFoldDB" id="A0A8H2M5B3"/>
<keyword evidence="2" id="KW-0963">Cytoplasm</keyword>
<sequence>MDRNQVLKKCGLDVLGFCPGTALKEEKAYLLDRQAHFGLCKYEGQNIEERLDPSLQYSPVKSVLVFGINTKTRPIQLKKGQGLLAGISRIPDYHILLKEAGNKLCGILELEDQAKVLVDSHPLMERAFAQRAGLGYIGKNTALIHPVYGTYLALGLILTEKIFPYDKEEKGTCGSCNLCIKACPGGALKGGGILDPGACLSYQTQTIETSPGQVGPRLYGCDVCQEICPKNKEVPLTRLEQVVDRGINKEEIQDLSNREFKKRYGHLTGAWRGKKQWMENFKSVEAYWARKSKE</sequence>
<keyword evidence="5" id="KW-0671">Queuosine biosynthesis</keyword>
<dbReference type="GO" id="GO:0008616">
    <property type="term" value="P:tRNA queuosine(34) biosynthetic process"/>
    <property type="evidence" value="ECO:0007669"/>
    <property type="project" value="UniProtKB-KW"/>
</dbReference>
<evidence type="ECO:0000256" key="6">
    <source>
        <dbReference type="ARBA" id="ARBA00023002"/>
    </source>
</evidence>
<dbReference type="GO" id="GO:0052693">
    <property type="term" value="F:epoxyqueuosine reductase activity"/>
    <property type="evidence" value="ECO:0007669"/>
    <property type="project" value="TreeGrafter"/>
</dbReference>
<dbReference type="InterPro" id="IPR017896">
    <property type="entry name" value="4Fe4S_Fe-S-bd"/>
</dbReference>
<dbReference type="Gene3D" id="3.30.70.20">
    <property type="match status" value="1"/>
</dbReference>
<evidence type="ECO:0000256" key="8">
    <source>
        <dbReference type="ARBA" id="ARBA00023014"/>
    </source>
</evidence>
<dbReference type="EC" id="1.1.-.-" evidence="10"/>
<keyword evidence="8" id="KW-0411">Iron-sulfur</keyword>
<keyword evidence="3" id="KW-0819">tRNA processing</keyword>
<dbReference type="EMBL" id="CAACYI010000001">
    <property type="protein sequence ID" value="VFB16689.1"/>
    <property type="molecule type" value="Genomic_DNA"/>
</dbReference>
<gene>
    <name evidence="10" type="primary">queG</name>
    <name evidence="10" type="ORF">NCTC13150_01239</name>
</gene>
<protein>
    <submittedName>
        <fullName evidence="10">Epoxyqueuosine reductase</fullName>
        <ecNumber evidence="10">1.1.-.-</ecNumber>
    </submittedName>
</protein>
<keyword evidence="11" id="KW-1185">Reference proteome</keyword>
<organism evidence="10 11">
    <name type="scientific">Urinicoccus massiliensis</name>
    <dbReference type="NCBI Taxonomy" id="1723382"/>
    <lineage>
        <taxon>Bacteria</taxon>
        <taxon>Bacillati</taxon>
        <taxon>Bacillota</taxon>
        <taxon>Tissierellia</taxon>
        <taxon>Tissierellales</taxon>
        <taxon>Peptoniphilaceae</taxon>
        <taxon>Urinicoccus</taxon>
    </lineage>
</organism>
<evidence type="ECO:0000313" key="11">
    <source>
        <dbReference type="Proteomes" id="UP000377798"/>
    </source>
</evidence>
<dbReference type="GO" id="GO:0051539">
    <property type="term" value="F:4 iron, 4 sulfur cluster binding"/>
    <property type="evidence" value="ECO:0007669"/>
    <property type="project" value="UniProtKB-KW"/>
</dbReference>
<keyword evidence="7" id="KW-0408">Iron</keyword>
<name>A0A8H2M5B3_9FIRM</name>
<evidence type="ECO:0000256" key="2">
    <source>
        <dbReference type="ARBA" id="ARBA00022490"/>
    </source>
</evidence>
<evidence type="ECO:0000256" key="7">
    <source>
        <dbReference type="ARBA" id="ARBA00023004"/>
    </source>
</evidence>
<keyword evidence="4" id="KW-0479">Metal-binding</keyword>
<keyword evidence="1" id="KW-0004">4Fe-4S</keyword>
<dbReference type="Proteomes" id="UP000377798">
    <property type="component" value="Unassembled WGS sequence"/>
</dbReference>
<evidence type="ECO:0000259" key="9">
    <source>
        <dbReference type="PROSITE" id="PS51379"/>
    </source>
</evidence>
<proteinExistence type="predicted"/>
<dbReference type="PROSITE" id="PS51379">
    <property type="entry name" value="4FE4S_FER_2"/>
    <property type="match status" value="1"/>
</dbReference>
<dbReference type="InterPro" id="IPR004453">
    <property type="entry name" value="QueG"/>
</dbReference>
<evidence type="ECO:0000256" key="1">
    <source>
        <dbReference type="ARBA" id="ARBA00022485"/>
    </source>
</evidence>
<dbReference type="InterPro" id="IPR017900">
    <property type="entry name" value="4Fe4S_Fe_S_CS"/>
</dbReference>
<feature type="domain" description="4Fe-4S ferredoxin-type" evidence="9">
    <location>
        <begin position="161"/>
        <end position="193"/>
    </location>
</feature>
<dbReference type="PANTHER" id="PTHR30002">
    <property type="entry name" value="EPOXYQUEUOSINE REDUCTASE"/>
    <property type="match status" value="1"/>
</dbReference>
<comment type="caution">
    <text evidence="10">The sequence shown here is derived from an EMBL/GenBank/DDBJ whole genome shotgun (WGS) entry which is preliminary data.</text>
</comment>
<dbReference type="InterPro" id="IPR013542">
    <property type="entry name" value="QueG_DUF1730"/>
</dbReference>
<dbReference type="GO" id="GO:0046872">
    <property type="term" value="F:metal ion binding"/>
    <property type="evidence" value="ECO:0007669"/>
    <property type="project" value="UniProtKB-KW"/>
</dbReference>
<accession>A0A8H2M5B3</accession>
<keyword evidence="6 10" id="KW-0560">Oxidoreductase</keyword>
<evidence type="ECO:0000256" key="5">
    <source>
        <dbReference type="ARBA" id="ARBA00022785"/>
    </source>
</evidence>
<dbReference type="PROSITE" id="PS00198">
    <property type="entry name" value="4FE4S_FER_1"/>
    <property type="match status" value="1"/>
</dbReference>
<dbReference type="Pfam" id="PF08331">
    <property type="entry name" value="QueG_DUF1730"/>
    <property type="match status" value="1"/>
</dbReference>
<dbReference type="Pfam" id="PF13484">
    <property type="entry name" value="Fer4_16"/>
    <property type="match status" value="1"/>
</dbReference>
<dbReference type="PANTHER" id="PTHR30002:SF4">
    <property type="entry name" value="EPOXYQUEUOSINE REDUCTASE"/>
    <property type="match status" value="1"/>
</dbReference>